<evidence type="ECO:0000256" key="2">
    <source>
        <dbReference type="ARBA" id="ARBA00022679"/>
    </source>
</evidence>
<sequence length="104" mass="11767">MESKFSFRLSQSPRDQSQLTRAVASSRGYWVNLGPLLYHFADQPGEPSIEPSFEEVKAISTGLGFEITVEDMGLHTAYTQNPQSMLKYEYRSVFFVARKPNSPS</sequence>
<keyword evidence="1" id="KW-0489">Methyltransferase</keyword>
<dbReference type="Pfam" id="PF07942">
    <property type="entry name" value="CARME"/>
    <property type="match status" value="1"/>
</dbReference>
<dbReference type="GO" id="GO:0032259">
    <property type="term" value="P:methylation"/>
    <property type="evidence" value="ECO:0007669"/>
    <property type="project" value="UniProtKB-KW"/>
</dbReference>
<protein>
    <submittedName>
        <fullName evidence="4">Carnosine N-methyltransferase</fullName>
    </submittedName>
</protein>
<evidence type="ECO:0000256" key="3">
    <source>
        <dbReference type="ARBA" id="ARBA00022691"/>
    </source>
</evidence>
<dbReference type="SMART" id="SM01296">
    <property type="entry name" value="N2227"/>
    <property type="match status" value="1"/>
</dbReference>
<accession>A0A8J4XR81</accession>
<dbReference type="PANTHER" id="PTHR12303">
    <property type="entry name" value="CARNOSINE N-METHYLTRANSFERASE"/>
    <property type="match status" value="1"/>
</dbReference>
<dbReference type="Proteomes" id="UP000770661">
    <property type="component" value="Unassembled WGS sequence"/>
</dbReference>
<dbReference type="EMBL" id="JACEEZ010022040">
    <property type="protein sequence ID" value="KAG0712852.1"/>
    <property type="molecule type" value="Genomic_DNA"/>
</dbReference>
<evidence type="ECO:0000313" key="5">
    <source>
        <dbReference type="Proteomes" id="UP000770661"/>
    </source>
</evidence>
<evidence type="ECO:0000313" key="4">
    <source>
        <dbReference type="EMBL" id="KAG0712852.1"/>
    </source>
</evidence>
<dbReference type="OrthoDB" id="978at2759"/>
<dbReference type="AlphaFoldDB" id="A0A8J4XR81"/>
<proteinExistence type="predicted"/>
<keyword evidence="5" id="KW-1185">Reference proteome</keyword>
<keyword evidence="3" id="KW-0949">S-adenosyl-L-methionine</keyword>
<organism evidence="4 5">
    <name type="scientific">Chionoecetes opilio</name>
    <name type="common">Atlantic snow crab</name>
    <name type="synonym">Cancer opilio</name>
    <dbReference type="NCBI Taxonomy" id="41210"/>
    <lineage>
        <taxon>Eukaryota</taxon>
        <taxon>Metazoa</taxon>
        <taxon>Ecdysozoa</taxon>
        <taxon>Arthropoda</taxon>
        <taxon>Crustacea</taxon>
        <taxon>Multicrustacea</taxon>
        <taxon>Malacostraca</taxon>
        <taxon>Eumalacostraca</taxon>
        <taxon>Eucarida</taxon>
        <taxon>Decapoda</taxon>
        <taxon>Pleocyemata</taxon>
        <taxon>Brachyura</taxon>
        <taxon>Eubrachyura</taxon>
        <taxon>Majoidea</taxon>
        <taxon>Majidae</taxon>
        <taxon>Chionoecetes</taxon>
    </lineage>
</organism>
<keyword evidence="2" id="KW-0808">Transferase</keyword>
<dbReference type="PANTHER" id="PTHR12303:SF6">
    <property type="entry name" value="CARNOSINE N-METHYLTRANSFERASE"/>
    <property type="match status" value="1"/>
</dbReference>
<comment type="caution">
    <text evidence="4">The sequence shown here is derived from an EMBL/GenBank/DDBJ whole genome shotgun (WGS) entry which is preliminary data.</text>
</comment>
<reference evidence="4" key="1">
    <citation type="submission" date="2020-07" db="EMBL/GenBank/DDBJ databases">
        <title>The High-quality genome of the commercially important snow crab, Chionoecetes opilio.</title>
        <authorList>
            <person name="Jeong J.-H."/>
            <person name="Ryu S."/>
        </authorList>
    </citation>
    <scope>NUCLEOTIDE SEQUENCE</scope>
    <source>
        <strain evidence="4">MADBK_172401_WGS</strain>
        <tissue evidence="4">Digestive gland</tissue>
    </source>
</reference>
<dbReference type="GO" id="GO:0008757">
    <property type="term" value="F:S-adenosylmethionine-dependent methyltransferase activity"/>
    <property type="evidence" value="ECO:0007669"/>
    <property type="project" value="InterPro"/>
</dbReference>
<evidence type="ECO:0000256" key="1">
    <source>
        <dbReference type="ARBA" id="ARBA00022603"/>
    </source>
</evidence>
<dbReference type="InterPro" id="IPR012901">
    <property type="entry name" value="CARME"/>
</dbReference>
<name>A0A8J4XR81_CHIOP</name>
<gene>
    <name evidence="4" type="ORF">GWK47_017522</name>
</gene>